<reference evidence="1" key="1">
    <citation type="submission" date="2018-07" db="EMBL/GenBank/DDBJ databases">
        <authorList>
            <person name="Quirk P.G."/>
            <person name="Krulwich T.A."/>
        </authorList>
    </citation>
    <scope>NUCLEOTIDE SEQUENCE</scope>
</reference>
<gene>
    <name evidence="1" type="ORF">DF3PB_5910003</name>
</gene>
<dbReference type="InterPro" id="IPR034122">
    <property type="entry name" value="Retropepsin-like_bacterial"/>
</dbReference>
<dbReference type="InterPro" id="IPR021109">
    <property type="entry name" value="Peptidase_aspartic_dom_sf"/>
</dbReference>
<keyword evidence="1" id="KW-0645">Protease</keyword>
<organism evidence="1">
    <name type="scientific">metagenome</name>
    <dbReference type="NCBI Taxonomy" id="256318"/>
    <lineage>
        <taxon>unclassified sequences</taxon>
        <taxon>metagenomes</taxon>
    </lineage>
</organism>
<evidence type="ECO:0000313" key="1">
    <source>
        <dbReference type="EMBL" id="SUS08147.1"/>
    </source>
</evidence>
<dbReference type="NCBIfam" id="TIGR02281">
    <property type="entry name" value="clan_AA_DTGA"/>
    <property type="match status" value="1"/>
</dbReference>
<sequence>MIFWAVKQLVVWSIVCVLAVVIWTDEGAIEALFRRVMATAGSGNTAAAESTDDEGGRMLTLRAGAGGHFWVDAEVNGSTVRFVVDTGATSVVLSEEDAERAGLRLSPRDYTALQRTAGGTVRAAPVTLREVRIGALGLSDVEAAVNPALSGVSLLGMTFLNRLDGYEVRGDNLRLYW</sequence>
<dbReference type="CDD" id="cd05483">
    <property type="entry name" value="retropepsin_like_bacteria"/>
    <property type="match status" value="1"/>
</dbReference>
<dbReference type="GO" id="GO:0006508">
    <property type="term" value="P:proteolysis"/>
    <property type="evidence" value="ECO:0007669"/>
    <property type="project" value="UniProtKB-KW"/>
</dbReference>
<name>A0A380TJG6_9ZZZZ</name>
<dbReference type="AlphaFoldDB" id="A0A380TJG6"/>
<keyword evidence="1" id="KW-0378">Hydrolase</keyword>
<dbReference type="Pfam" id="PF13975">
    <property type="entry name" value="gag-asp_proteas"/>
    <property type="match status" value="1"/>
</dbReference>
<dbReference type="Gene3D" id="2.40.70.10">
    <property type="entry name" value="Acid Proteases"/>
    <property type="match status" value="1"/>
</dbReference>
<dbReference type="SUPFAM" id="SSF50630">
    <property type="entry name" value="Acid proteases"/>
    <property type="match status" value="1"/>
</dbReference>
<dbReference type="InterPro" id="IPR011969">
    <property type="entry name" value="Clan_AA_Asp_peptidase_C"/>
</dbReference>
<proteinExistence type="predicted"/>
<dbReference type="GO" id="GO:0008233">
    <property type="term" value="F:peptidase activity"/>
    <property type="evidence" value="ECO:0007669"/>
    <property type="project" value="UniProtKB-KW"/>
</dbReference>
<dbReference type="EMBL" id="UIDG01000547">
    <property type="protein sequence ID" value="SUS08147.1"/>
    <property type="molecule type" value="Genomic_DNA"/>
</dbReference>
<accession>A0A380TJG6</accession>
<protein>
    <submittedName>
        <fullName evidence="1">Aspartyl protease family protein</fullName>
    </submittedName>
</protein>